<evidence type="ECO:0000313" key="1">
    <source>
        <dbReference type="EMBL" id="MDR6204241.1"/>
    </source>
</evidence>
<accession>A0ABD5CH70</accession>
<dbReference type="EMBL" id="JAVIZN010000002">
    <property type="protein sequence ID" value="MDR6204241.1"/>
    <property type="molecule type" value="Genomic_DNA"/>
</dbReference>
<comment type="caution">
    <text evidence="1">The sequence shown here is derived from an EMBL/GenBank/DDBJ whole genome shotgun (WGS) entry which is preliminary data.</text>
</comment>
<sequence length="88" mass="9676">MLLVTFGEWNREVREKMDAARIAVRMREFAAALTAEKTHESAVDFCISSNSTRPAIYPNAQRGGDQNRCTMPIIAPRVSAPGATARPV</sequence>
<proteinExistence type="predicted"/>
<reference evidence="1 2" key="1">
    <citation type="submission" date="2023-08" db="EMBL/GenBank/DDBJ databases">
        <title>Genome sequencing of plant associated microbes to promote plant fitness in Sorghum bicolor and Oryza sativa.</title>
        <authorList>
            <person name="Coleman-Derr D."/>
        </authorList>
    </citation>
    <scope>NUCLEOTIDE SEQUENCE [LARGE SCALE GENOMIC DNA]</scope>
    <source>
        <strain evidence="1 2">SLBN-33</strain>
    </source>
</reference>
<evidence type="ECO:0000313" key="2">
    <source>
        <dbReference type="Proteomes" id="UP001245184"/>
    </source>
</evidence>
<organism evidence="1 2">
    <name type="scientific">Paraburkholderia graminis</name>
    <dbReference type="NCBI Taxonomy" id="60548"/>
    <lineage>
        <taxon>Bacteria</taxon>
        <taxon>Pseudomonadati</taxon>
        <taxon>Pseudomonadota</taxon>
        <taxon>Betaproteobacteria</taxon>
        <taxon>Burkholderiales</taxon>
        <taxon>Burkholderiaceae</taxon>
        <taxon>Paraburkholderia</taxon>
    </lineage>
</organism>
<dbReference type="AlphaFoldDB" id="A0ABD5CH70"/>
<protein>
    <submittedName>
        <fullName evidence="1">Uncharacterized protein</fullName>
    </submittedName>
</protein>
<dbReference type="Proteomes" id="UP001245184">
    <property type="component" value="Unassembled WGS sequence"/>
</dbReference>
<gene>
    <name evidence="1" type="ORF">QF025_002961</name>
</gene>
<name>A0ABD5CH70_9BURK</name>